<gene>
    <name evidence="2" type="ORF">ACFQFQ_13965</name>
</gene>
<dbReference type="Proteomes" id="UP001596353">
    <property type="component" value="Unassembled WGS sequence"/>
</dbReference>
<accession>A0ABW2B3P5</accession>
<comment type="caution">
    <text evidence="2">The sequence shown here is derived from an EMBL/GenBank/DDBJ whole genome shotgun (WGS) entry which is preliminary data.</text>
</comment>
<organism evidence="2 3">
    <name type="scientific">Sulfitobacter porphyrae</name>
    <dbReference type="NCBI Taxonomy" id="1246864"/>
    <lineage>
        <taxon>Bacteria</taxon>
        <taxon>Pseudomonadati</taxon>
        <taxon>Pseudomonadota</taxon>
        <taxon>Alphaproteobacteria</taxon>
        <taxon>Rhodobacterales</taxon>
        <taxon>Roseobacteraceae</taxon>
        <taxon>Sulfitobacter</taxon>
    </lineage>
</organism>
<sequence>MTFKTLAIALALTAVPTLSLAEGCFHGKEKQAMSCATGTTYDSATKSCMPVST</sequence>
<evidence type="ECO:0000313" key="3">
    <source>
        <dbReference type="Proteomes" id="UP001596353"/>
    </source>
</evidence>
<feature type="signal peptide" evidence="1">
    <location>
        <begin position="1"/>
        <end position="21"/>
    </location>
</feature>
<proteinExistence type="predicted"/>
<evidence type="ECO:0000313" key="2">
    <source>
        <dbReference type="EMBL" id="MFC6760340.1"/>
    </source>
</evidence>
<name>A0ABW2B3P5_9RHOB</name>
<keyword evidence="1" id="KW-0732">Signal</keyword>
<protein>
    <recommendedName>
        <fullName evidence="4">Adenylosuccinate lyase</fullName>
    </recommendedName>
</protein>
<dbReference type="EMBL" id="JBHSWG010000001">
    <property type="protein sequence ID" value="MFC6760340.1"/>
    <property type="molecule type" value="Genomic_DNA"/>
</dbReference>
<reference evidence="3" key="1">
    <citation type="journal article" date="2019" name="Int. J. Syst. Evol. Microbiol.">
        <title>The Global Catalogue of Microorganisms (GCM) 10K type strain sequencing project: providing services to taxonomists for standard genome sequencing and annotation.</title>
        <authorList>
            <consortium name="The Broad Institute Genomics Platform"/>
            <consortium name="The Broad Institute Genome Sequencing Center for Infectious Disease"/>
            <person name="Wu L."/>
            <person name="Ma J."/>
        </authorList>
    </citation>
    <scope>NUCLEOTIDE SEQUENCE [LARGE SCALE GENOMIC DNA]</scope>
    <source>
        <strain evidence="3">CCUG 66188</strain>
    </source>
</reference>
<evidence type="ECO:0008006" key="4">
    <source>
        <dbReference type="Google" id="ProtNLM"/>
    </source>
</evidence>
<keyword evidence="3" id="KW-1185">Reference proteome</keyword>
<feature type="chain" id="PRO_5047226089" description="Adenylosuccinate lyase" evidence="1">
    <location>
        <begin position="22"/>
        <end position="53"/>
    </location>
</feature>
<evidence type="ECO:0000256" key="1">
    <source>
        <dbReference type="SAM" id="SignalP"/>
    </source>
</evidence>